<keyword evidence="4" id="KW-1185">Reference proteome</keyword>
<comment type="caution">
    <text evidence="3">The sequence shown here is derived from an EMBL/GenBank/DDBJ whole genome shotgun (WGS) entry which is preliminary data.</text>
</comment>
<dbReference type="Proteomes" id="UP000536711">
    <property type="component" value="Unassembled WGS sequence"/>
</dbReference>
<dbReference type="OrthoDB" id="2533496at2759"/>
<organism evidence="3 4">
    <name type="scientific">Fusarium acutatum</name>
    <dbReference type="NCBI Taxonomy" id="78861"/>
    <lineage>
        <taxon>Eukaryota</taxon>
        <taxon>Fungi</taxon>
        <taxon>Dikarya</taxon>
        <taxon>Ascomycota</taxon>
        <taxon>Pezizomycotina</taxon>
        <taxon>Sordariomycetes</taxon>
        <taxon>Hypocreomycetidae</taxon>
        <taxon>Hypocreales</taxon>
        <taxon>Nectriaceae</taxon>
        <taxon>Fusarium</taxon>
        <taxon>Fusarium fujikuroi species complex</taxon>
    </lineage>
</organism>
<accession>A0A8H4JM73</accession>
<dbReference type="InterPro" id="IPR036322">
    <property type="entry name" value="WD40_repeat_dom_sf"/>
</dbReference>
<protein>
    <submittedName>
        <fullName evidence="3">Vegetatible incompatibility HET-E-1</fullName>
    </submittedName>
</protein>
<dbReference type="InterPro" id="IPR050505">
    <property type="entry name" value="WDR55/POC1"/>
</dbReference>
<gene>
    <name evidence="3" type="ORF">FACUT_9044</name>
</gene>
<proteinExistence type="predicted"/>
<evidence type="ECO:0000313" key="3">
    <source>
        <dbReference type="EMBL" id="KAF4429636.1"/>
    </source>
</evidence>
<evidence type="ECO:0000256" key="2">
    <source>
        <dbReference type="ARBA" id="ARBA00022737"/>
    </source>
</evidence>
<sequence>MINSNDDSMLFIDASTGELVNSIESPGGRQSTFTFHPSGDSLVTLSGDTEDQRKLSICYLPNGEYRKFTIHKHYWSTVPSISPDGQLLALASDFQAIDIWDLTSLTKVYSCHVTCVKYTAWIHTVSHPQAFLILGSADISIWGFDTKHQMFKLMSLTGIKSPDAVTVSRDRTCCAVAQKNDLVLYSWGSFITVQKVARFDRSKDVYDASWVGDGLTAICGDFGIELWDLEAEKLVAQVSSDFTRTICYGGNRQLASLGFQNGTLKIWSLDAILSHSEPVTQRSASRVKAFIALPSGKVAAISNNGTLDMLSVASDGKFHHVPKTVPNMPSGSFYIPRTLAFGPSDCFALATNCGAIHIFNLDHRTGLYYCERRIEEHLAAKRARKMMLFWGEEQIITFDDDINFWDLKTGRYLRKSFVQGFIAIGNAKNAPKLLDTGFGVLEYEMECAAAVEINDAMFCQEHLAEVCDDCGFDGREENDSFYGFDPIDREAIDVDASLNDDGAYVCKKHHSYTCNQCFGWKKKITRARTEAKKAGKH</sequence>
<name>A0A8H4JM73_9HYPO</name>
<dbReference type="AlphaFoldDB" id="A0A8H4JM73"/>
<reference evidence="3 4" key="1">
    <citation type="submission" date="2020-01" db="EMBL/GenBank/DDBJ databases">
        <title>Identification and distribution of gene clusters putatively required for synthesis of sphingolipid metabolism inhibitors in phylogenetically diverse species of the filamentous fungus Fusarium.</title>
        <authorList>
            <person name="Kim H.-S."/>
            <person name="Busman M."/>
            <person name="Brown D.W."/>
            <person name="Divon H."/>
            <person name="Uhlig S."/>
            <person name="Proctor R.H."/>
        </authorList>
    </citation>
    <scope>NUCLEOTIDE SEQUENCE [LARGE SCALE GENOMIC DNA]</scope>
    <source>
        <strain evidence="3 4">NRRL 13308</strain>
    </source>
</reference>
<keyword evidence="2" id="KW-0677">Repeat</keyword>
<dbReference type="PANTHER" id="PTHR44019">
    <property type="entry name" value="WD REPEAT-CONTAINING PROTEIN 55"/>
    <property type="match status" value="1"/>
</dbReference>
<dbReference type="EMBL" id="JAADJF010000260">
    <property type="protein sequence ID" value="KAF4429636.1"/>
    <property type="molecule type" value="Genomic_DNA"/>
</dbReference>
<dbReference type="InterPro" id="IPR015943">
    <property type="entry name" value="WD40/YVTN_repeat-like_dom_sf"/>
</dbReference>
<evidence type="ECO:0000313" key="4">
    <source>
        <dbReference type="Proteomes" id="UP000536711"/>
    </source>
</evidence>
<keyword evidence="1" id="KW-0853">WD repeat</keyword>
<dbReference type="Gene3D" id="2.130.10.10">
    <property type="entry name" value="YVTN repeat-like/Quinoprotein amine dehydrogenase"/>
    <property type="match status" value="2"/>
</dbReference>
<dbReference type="PANTHER" id="PTHR44019:SF8">
    <property type="entry name" value="POC1 CENTRIOLAR PROTEIN HOMOLOG"/>
    <property type="match status" value="1"/>
</dbReference>
<evidence type="ECO:0000256" key="1">
    <source>
        <dbReference type="ARBA" id="ARBA00022574"/>
    </source>
</evidence>
<dbReference type="SUPFAM" id="SSF50978">
    <property type="entry name" value="WD40 repeat-like"/>
    <property type="match status" value="2"/>
</dbReference>